<dbReference type="AlphaFoldDB" id="X0W122"/>
<feature type="non-terminal residue" evidence="2">
    <location>
        <position position="1"/>
    </location>
</feature>
<gene>
    <name evidence="2" type="ORF">S01H1_59986</name>
</gene>
<organism evidence="2">
    <name type="scientific">marine sediment metagenome</name>
    <dbReference type="NCBI Taxonomy" id="412755"/>
    <lineage>
        <taxon>unclassified sequences</taxon>
        <taxon>metagenomes</taxon>
        <taxon>ecological metagenomes</taxon>
    </lineage>
</organism>
<reference evidence="2" key="1">
    <citation type="journal article" date="2014" name="Front. Microbiol.">
        <title>High frequency of phylogenetically diverse reductive dehalogenase-homologous genes in deep subseafloor sedimentary metagenomes.</title>
        <authorList>
            <person name="Kawai M."/>
            <person name="Futagami T."/>
            <person name="Toyoda A."/>
            <person name="Takaki Y."/>
            <person name="Nishi S."/>
            <person name="Hori S."/>
            <person name="Arai W."/>
            <person name="Tsubouchi T."/>
            <person name="Morono Y."/>
            <person name="Uchiyama I."/>
            <person name="Ito T."/>
            <person name="Fujiyama A."/>
            <person name="Inagaki F."/>
            <person name="Takami H."/>
        </authorList>
    </citation>
    <scope>NUCLEOTIDE SEQUENCE</scope>
    <source>
        <strain evidence="2">Expedition CK06-06</strain>
    </source>
</reference>
<dbReference type="Pfam" id="PF02894">
    <property type="entry name" value="GFO_IDH_MocA_C"/>
    <property type="match status" value="1"/>
</dbReference>
<accession>X0W122</accession>
<dbReference type="EMBL" id="BARS01039271">
    <property type="protein sequence ID" value="GAG17032.1"/>
    <property type="molecule type" value="Genomic_DNA"/>
</dbReference>
<dbReference type="InterPro" id="IPR004104">
    <property type="entry name" value="Gfo/Idh/MocA-like_OxRdtase_C"/>
</dbReference>
<dbReference type="Gene3D" id="3.30.360.10">
    <property type="entry name" value="Dihydrodipicolinate Reductase, domain 2"/>
    <property type="match status" value="1"/>
</dbReference>
<name>X0W122_9ZZZZ</name>
<proteinExistence type="predicted"/>
<sequence length="59" mass="6710">FMERYIDSYLNEMNAFVECTIKDTDPPVTGRDARIPVVMGKAARLSYEQNRPVALSEIS</sequence>
<comment type="caution">
    <text evidence="2">The sequence shown here is derived from an EMBL/GenBank/DDBJ whole genome shotgun (WGS) entry which is preliminary data.</text>
</comment>
<feature type="domain" description="Gfo/Idh/MocA-like oxidoreductase C-terminal" evidence="1">
    <location>
        <begin position="1"/>
        <end position="55"/>
    </location>
</feature>
<evidence type="ECO:0000259" key="1">
    <source>
        <dbReference type="Pfam" id="PF02894"/>
    </source>
</evidence>
<protein>
    <recommendedName>
        <fullName evidence="1">Gfo/Idh/MocA-like oxidoreductase C-terminal domain-containing protein</fullName>
    </recommendedName>
</protein>
<evidence type="ECO:0000313" key="2">
    <source>
        <dbReference type="EMBL" id="GAG17032.1"/>
    </source>
</evidence>